<gene>
    <name evidence="12" type="ORF">WJX72_010483</name>
</gene>
<dbReference type="PANTHER" id="PTHR10359">
    <property type="entry name" value="A/G-SPECIFIC ADENINE GLYCOSYLASE/ENDONUCLEASE III"/>
    <property type="match status" value="1"/>
</dbReference>
<dbReference type="AlphaFoldDB" id="A0AAW1Q8L8"/>
<feature type="region of interest" description="Disordered" evidence="10">
    <location>
        <begin position="200"/>
        <end position="242"/>
    </location>
</feature>
<proteinExistence type="inferred from homology"/>
<dbReference type="PANTHER" id="PTHR10359:SF18">
    <property type="entry name" value="ENDONUCLEASE III"/>
    <property type="match status" value="1"/>
</dbReference>
<evidence type="ECO:0000313" key="13">
    <source>
        <dbReference type="Proteomes" id="UP001489004"/>
    </source>
</evidence>
<dbReference type="SMART" id="SM00478">
    <property type="entry name" value="ENDO3c"/>
    <property type="match status" value="1"/>
</dbReference>
<dbReference type="GO" id="GO:0003906">
    <property type="term" value="F:DNA-(apurinic or apyrimidinic site) endonuclease activity"/>
    <property type="evidence" value="ECO:0007669"/>
    <property type="project" value="InterPro"/>
</dbReference>
<evidence type="ECO:0000256" key="3">
    <source>
        <dbReference type="ARBA" id="ARBA00022723"/>
    </source>
</evidence>
<keyword evidence="4" id="KW-0227">DNA damage</keyword>
<dbReference type="Pfam" id="PF00730">
    <property type="entry name" value="HhH-GPD"/>
    <property type="match status" value="1"/>
</dbReference>
<dbReference type="GO" id="GO:0051539">
    <property type="term" value="F:4 iron, 4 sulfur cluster binding"/>
    <property type="evidence" value="ECO:0007669"/>
    <property type="project" value="UniProtKB-KW"/>
</dbReference>
<evidence type="ECO:0000256" key="5">
    <source>
        <dbReference type="ARBA" id="ARBA00022801"/>
    </source>
</evidence>
<comment type="caution">
    <text evidence="12">The sequence shown here is derived from an EMBL/GenBank/DDBJ whole genome shotgun (WGS) entry which is preliminary data.</text>
</comment>
<evidence type="ECO:0000256" key="4">
    <source>
        <dbReference type="ARBA" id="ARBA00022763"/>
    </source>
</evidence>
<dbReference type="FunFam" id="1.10.340.30:FF:000001">
    <property type="entry name" value="Endonuclease III"/>
    <property type="match status" value="1"/>
</dbReference>
<sequence>MALYEDPPCPLDYQTPFQLLVAVILSAQSTDKKVNEITPALFALAPDAQAMAALEVSYIEAVIKQIGLAPTKAKNISNMSKRLVEVHGGEVPGTFEELEQLAGVGHKTASVVLAVAFKVATFPVDTHIHRLAQRWGLTSGKNVEQSEADLKVLFREETWNPLHLRIIYFGREHCKAAPHDPTVCPICMWAAVPPFHRPGSSPLKAGQSGLPRKLSQPATTTVGSAPQSAQAKPVSRKRPTMAGKAVEVVAPVSEGALAAETVALRKGRQRRK</sequence>
<comment type="similarity">
    <text evidence="1">Belongs to the Nth/MutY family.</text>
</comment>
<accession>A0AAW1Q8L8</accession>
<evidence type="ECO:0000256" key="8">
    <source>
        <dbReference type="ARBA" id="ARBA00023204"/>
    </source>
</evidence>
<dbReference type="SUPFAM" id="SSF48150">
    <property type="entry name" value="DNA-glycosylase"/>
    <property type="match status" value="1"/>
</dbReference>
<dbReference type="CDD" id="cd00056">
    <property type="entry name" value="ENDO3c"/>
    <property type="match status" value="1"/>
</dbReference>
<evidence type="ECO:0000313" key="12">
    <source>
        <dbReference type="EMBL" id="KAK9818316.1"/>
    </source>
</evidence>
<dbReference type="Pfam" id="PF00633">
    <property type="entry name" value="HHH"/>
    <property type="match status" value="1"/>
</dbReference>
<dbReference type="GO" id="GO:0003677">
    <property type="term" value="F:DNA binding"/>
    <property type="evidence" value="ECO:0007669"/>
    <property type="project" value="InterPro"/>
</dbReference>
<keyword evidence="9" id="KW-0326">Glycosidase</keyword>
<dbReference type="InterPro" id="IPR003265">
    <property type="entry name" value="HhH-GPD_domain"/>
</dbReference>
<evidence type="ECO:0000256" key="10">
    <source>
        <dbReference type="SAM" id="MobiDB-lite"/>
    </source>
</evidence>
<evidence type="ECO:0000256" key="2">
    <source>
        <dbReference type="ARBA" id="ARBA00022485"/>
    </source>
</evidence>
<feature type="domain" description="HhH-GPD" evidence="11">
    <location>
        <begin position="25"/>
        <end position="172"/>
    </location>
</feature>
<keyword evidence="13" id="KW-1185">Reference proteome</keyword>
<evidence type="ECO:0000259" key="11">
    <source>
        <dbReference type="SMART" id="SM00478"/>
    </source>
</evidence>
<keyword evidence="5" id="KW-0378">Hydrolase</keyword>
<dbReference type="EMBL" id="JALJOR010000004">
    <property type="protein sequence ID" value="KAK9818316.1"/>
    <property type="molecule type" value="Genomic_DNA"/>
</dbReference>
<dbReference type="PROSITE" id="PS01155">
    <property type="entry name" value="ENDONUCLEASE_III_2"/>
    <property type="match status" value="1"/>
</dbReference>
<protein>
    <recommendedName>
        <fullName evidence="11">HhH-GPD domain-containing protein</fullName>
    </recommendedName>
</protein>
<dbReference type="InterPro" id="IPR023170">
    <property type="entry name" value="HhH_base_excis_C"/>
</dbReference>
<dbReference type="Gene3D" id="1.10.1670.10">
    <property type="entry name" value="Helix-hairpin-Helix base-excision DNA repair enzymes (C-terminal)"/>
    <property type="match status" value="1"/>
</dbReference>
<dbReference type="GO" id="GO:0000703">
    <property type="term" value="F:oxidized pyrimidine nucleobase lesion DNA N-glycosylase activity"/>
    <property type="evidence" value="ECO:0007669"/>
    <property type="project" value="UniProtKB-ARBA"/>
</dbReference>
<evidence type="ECO:0000256" key="7">
    <source>
        <dbReference type="ARBA" id="ARBA00023014"/>
    </source>
</evidence>
<keyword evidence="2" id="KW-0004">4Fe-4S</keyword>
<dbReference type="Gene3D" id="1.10.340.30">
    <property type="entry name" value="Hypothetical protein, domain 2"/>
    <property type="match status" value="1"/>
</dbReference>
<keyword evidence="3" id="KW-0479">Metal-binding</keyword>
<dbReference type="GO" id="GO:0046872">
    <property type="term" value="F:metal ion binding"/>
    <property type="evidence" value="ECO:0007669"/>
    <property type="project" value="UniProtKB-KW"/>
</dbReference>
<dbReference type="InterPro" id="IPR000445">
    <property type="entry name" value="HhH_motif"/>
</dbReference>
<dbReference type="InterPro" id="IPR004036">
    <property type="entry name" value="Endonuclease-III-like_CS2"/>
</dbReference>
<organism evidence="12 13">
    <name type="scientific">[Myrmecia] bisecta</name>
    <dbReference type="NCBI Taxonomy" id="41462"/>
    <lineage>
        <taxon>Eukaryota</taxon>
        <taxon>Viridiplantae</taxon>
        <taxon>Chlorophyta</taxon>
        <taxon>core chlorophytes</taxon>
        <taxon>Trebouxiophyceae</taxon>
        <taxon>Trebouxiales</taxon>
        <taxon>Trebouxiaceae</taxon>
        <taxon>Myrmecia</taxon>
    </lineage>
</organism>
<evidence type="ECO:0000256" key="1">
    <source>
        <dbReference type="ARBA" id="ARBA00008343"/>
    </source>
</evidence>
<keyword evidence="7" id="KW-0411">Iron-sulfur</keyword>
<name>A0AAW1Q8L8_9CHLO</name>
<dbReference type="InterPro" id="IPR005759">
    <property type="entry name" value="Nth"/>
</dbReference>
<keyword evidence="6" id="KW-0408">Iron</keyword>
<dbReference type="NCBIfam" id="TIGR01083">
    <property type="entry name" value="nth"/>
    <property type="match status" value="1"/>
</dbReference>
<reference evidence="12 13" key="1">
    <citation type="journal article" date="2024" name="Nat. Commun.">
        <title>Phylogenomics reveals the evolutionary origins of lichenization in chlorophyte algae.</title>
        <authorList>
            <person name="Puginier C."/>
            <person name="Libourel C."/>
            <person name="Otte J."/>
            <person name="Skaloud P."/>
            <person name="Haon M."/>
            <person name="Grisel S."/>
            <person name="Petersen M."/>
            <person name="Berrin J.G."/>
            <person name="Delaux P.M."/>
            <person name="Dal Grande F."/>
            <person name="Keller J."/>
        </authorList>
    </citation>
    <scope>NUCLEOTIDE SEQUENCE [LARGE SCALE GENOMIC DNA]</scope>
    <source>
        <strain evidence="12 13">SAG 2043</strain>
    </source>
</reference>
<dbReference type="InterPro" id="IPR011257">
    <property type="entry name" value="DNA_glycosylase"/>
</dbReference>
<evidence type="ECO:0000256" key="6">
    <source>
        <dbReference type="ARBA" id="ARBA00023004"/>
    </source>
</evidence>
<evidence type="ECO:0000256" key="9">
    <source>
        <dbReference type="ARBA" id="ARBA00023295"/>
    </source>
</evidence>
<dbReference type="GO" id="GO:0006285">
    <property type="term" value="P:base-excision repair, AP site formation"/>
    <property type="evidence" value="ECO:0007669"/>
    <property type="project" value="UniProtKB-ARBA"/>
</dbReference>
<feature type="compositionally biased region" description="Polar residues" evidence="10">
    <location>
        <begin position="216"/>
        <end position="230"/>
    </location>
</feature>
<dbReference type="Proteomes" id="UP001489004">
    <property type="component" value="Unassembled WGS sequence"/>
</dbReference>
<keyword evidence="8" id="KW-0234">DNA repair</keyword>